<reference evidence="3" key="1">
    <citation type="journal article" date="2020" name="Stud. Mycol.">
        <title>101 Dothideomycetes genomes: A test case for predicting lifestyles and emergence of pathogens.</title>
        <authorList>
            <person name="Haridas S."/>
            <person name="Albert R."/>
            <person name="Binder M."/>
            <person name="Bloem J."/>
            <person name="LaButti K."/>
            <person name="Salamov A."/>
            <person name="Andreopoulos B."/>
            <person name="Baker S."/>
            <person name="Barry K."/>
            <person name="Bills G."/>
            <person name="Bluhm B."/>
            <person name="Cannon C."/>
            <person name="Castanera R."/>
            <person name="Culley D."/>
            <person name="Daum C."/>
            <person name="Ezra D."/>
            <person name="Gonzalez J."/>
            <person name="Henrissat B."/>
            <person name="Kuo A."/>
            <person name="Liang C."/>
            <person name="Lipzen A."/>
            <person name="Lutzoni F."/>
            <person name="Magnuson J."/>
            <person name="Mondo S."/>
            <person name="Nolan M."/>
            <person name="Ohm R."/>
            <person name="Pangilinan J."/>
            <person name="Park H.-J."/>
            <person name="Ramirez L."/>
            <person name="Alfaro M."/>
            <person name="Sun H."/>
            <person name="Tritt A."/>
            <person name="Yoshinaga Y."/>
            <person name="Zwiers L.-H."/>
            <person name="Turgeon B."/>
            <person name="Goodwin S."/>
            <person name="Spatafora J."/>
            <person name="Crous P."/>
            <person name="Grigoriev I."/>
        </authorList>
    </citation>
    <scope>NUCLEOTIDE SEQUENCE [LARGE SCALE GENOMIC DNA]</scope>
    <source>
        <strain evidence="3">CBS 304.66</strain>
    </source>
</reference>
<dbReference type="Proteomes" id="UP000800093">
    <property type="component" value="Unassembled WGS sequence"/>
</dbReference>
<feature type="compositionally biased region" description="Basic and acidic residues" evidence="1">
    <location>
        <begin position="125"/>
        <end position="142"/>
    </location>
</feature>
<evidence type="ECO:0000256" key="1">
    <source>
        <dbReference type="SAM" id="MobiDB-lite"/>
    </source>
</evidence>
<feature type="region of interest" description="Disordered" evidence="1">
    <location>
        <begin position="213"/>
        <end position="232"/>
    </location>
</feature>
<organism evidence="2 3">
    <name type="scientific">Lojkania enalia</name>
    <dbReference type="NCBI Taxonomy" id="147567"/>
    <lineage>
        <taxon>Eukaryota</taxon>
        <taxon>Fungi</taxon>
        <taxon>Dikarya</taxon>
        <taxon>Ascomycota</taxon>
        <taxon>Pezizomycotina</taxon>
        <taxon>Dothideomycetes</taxon>
        <taxon>Pleosporomycetidae</taxon>
        <taxon>Pleosporales</taxon>
        <taxon>Pleosporales incertae sedis</taxon>
        <taxon>Lojkania</taxon>
    </lineage>
</organism>
<feature type="region of interest" description="Disordered" evidence="1">
    <location>
        <begin position="1"/>
        <end position="69"/>
    </location>
</feature>
<sequence length="290" mass="31406">MSSHTNPSKSPPIPQTNRSPRSPAIPYFEDPPAPQDEPPEPVQADEGPFDADDGIPYPEPSSEQTLLPPPNFNPFFTIIEDSTIGEHYHPYIHYVFADDDPVITTAAAMRSLGLDETQYLPQNTPERDEGQRHSEYEEHEPQIESPLPPPIPGAKERYLIVDLASDGHSIVDAQSLSSEWQITNANVKPAPSFDEESSDQGYMLKIEGVEVPGKSKGKAKGAPGDGKLREARDKAGGDIFGALDGLVKGVEGSLEVAGKICGANEDVRESDRTVLEAGEDAKGKRRASEA</sequence>
<name>A0A9P4K9Q4_9PLEO</name>
<protein>
    <submittedName>
        <fullName evidence="2">Uncharacterized protein</fullName>
    </submittedName>
</protein>
<evidence type="ECO:0000313" key="2">
    <source>
        <dbReference type="EMBL" id="KAF2264321.1"/>
    </source>
</evidence>
<gene>
    <name evidence="2" type="ORF">CC78DRAFT_580390</name>
</gene>
<dbReference type="OrthoDB" id="1681166at2759"/>
<proteinExistence type="predicted"/>
<keyword evidence="3" id="KW-1185">Reference proteome</keyword>
<feature type="region of interest" description="Disordered" evidence="1">
    <location>
        <begin position="120"/>
        <end position="151"/>
    </location>
</feature>
<feature type="region of interest" description="Disordered" evidence="1">
    <location>
        <begin position="268"/>
        <end position="290"/>
    </location>
</feature>
<comment type="caution">
    <text evidence="2">The sequence shown here is derived from an EMBL/GenBank/DDBJ whole genome shotgun (WGS) entry which is preliminary data.</text>
</comment>
<dbReference type="EMBL" id="ML986616">
    <property type="protein sequence ID" value="KAF2264321.1"/>
    <property type="molecule type" value="Genomic_DNA"/>
</dbReference>
<accession>A0A9P4K9Q4</accession>
<evidence type="ECO:0000313" key="3">
    <source>
        <dbReference type="Proteomes" id="UP000800093"/>
    </source>
</evidence>
<dbReference type="AlphaFoldDB" id="A0A9P4K9Q4"/>